<protein>
    <submittedName>
        <fullName evidence="2">Uncharacterized protein</fullName>
    </submittedName>
</protein>
<feature type="compositionally biased region" description="Acidic residues" evidence="1">
    <location>
        <begin position="220"/>
        <end position="229"/>
    </location>
</feature>
<evidence type="ECO:0000256" key="1">
    <source>
        <dbReference type="SAM" id="MobiDB-lite"/>
    </source>
</evidence>
<feature type="compositionally biased region" description="Basic and acidic residues" evidence="1">
    <location>
        <begin position="136"/>
        <end position="146"/>
    </location>
</feature>
<reference evidence="2 3" key="1">
    <citation type="submission" date="2014-06" db="EMBL/GenBank/DDBJ databases">
        <authorList>
            <consortium name="DOE Joint Genome Institute"/>
            <person name="Kuo A."/>
            <person name="Kohler A."/>
            <person name="Nagy L.G."/>
            <person name="Floudas D."/>
            <person name="Copeland A."/>
            <person name="Barry K.W."/>
            <person name="Cichocki N."/>
            <person name="Veneault-Fourrey C."/>
            <person name="LaButti K."/>
            <person name="Lindquist E.A."/>
            <person name="Lipzen A."/>
            <person name="Lundell T."/>
            <person name="Morin E."/>
            <person name="Murat C."/>
            <person name="Sun H."/>
            <person name="Tunlid A."/>
            <person name="Henrissat B."/>
            <person name="Grigoriev I.V."/>
            <person name="Hibbett D.S."/>
            <person name="Martin F."/>
            <person name="Nordberg H.P."/>
            <person name="Cantor M.N."/>
            <person name="Hua S.X."/>
        </authorList>
    </citation>
    <scope>NUCLEOTIDE SEQUENCE [LARGE SCALE GENOMIC DNA]</scope>
    <source>
        <strain evidence="2 3">ATCC 200175</strain>
    </source>
</reference>
<feature type="compositionally biased region" description="Basic and acidic residues" evidence="1">
    <location>
        <begin position="230"/>
        <end position="239"/>
    </location>
</feature>
<sequence length="380" mass="41903">LPPPSPIHPERPVDVDTARTSKTPARRRADDVHDPDAQTKKPPSVRLEGESGRRSSLHVETDDLKMCKTAAQRMCADETVAPEDKPPSVRLEGERIRLTSPYVDIDDVEATTPDSKPPSVRLEGESGKQSSLNVKSTDDHDHDDQPTPRGPVGTPDGDSRRPNGPTEPPDEEKGARRGNGEMKVNRRVETVEEVETEESRRVDEPGDEEVEESRSKEVEGEIGDQSEEEGCQRDGRTNDTGDATSSASCNSSRVETDALADDEAGQQCNGKPRASTSSPGPSTPLPYASRRPTHQVNPPRRRGRLKSPPTNVSQPERTEYAPRRTVESTTTQANRTQRKRYRATGGVSRSHHHRGRRAPRPARRHRTPLTSPIPANYHIG</sequence>
<keyword evidence="3" id="KW-1185">Reference proteome</keyword>
<feature type="compositionally biased region" description="Basic and acidic residues" evidence="1">
    <location>
        <begin position="316"/>
        <end position="326"/>
    </location>
</feature>
<feature type="non-terminal residue" evidence="2">
    <location>
        <position position="1"/>
    </location>
</feature>
<dbReference type="HOGENOM" id="CLU_007654_4_0_1"/>
<accession>A0A0C9TCJ9</accession>
<evidence type="ECO:0000313" key="3">
    <source>
        <dbReference type="Proteomes" id="UP000053647"/>
    </source>
</evidence>
<feature type="compositionally biased region" description="Basic and acidic residues" evidence="1">
    <location>
        <begin position="82"/>
        <end position="97"/>
    </location>
</feature>
<organism evidence="2 3">
    <name type="scientific">Paxillus involutus ATCC 200175</name>
    <dbReference type="NCBI Taxonomy" id="664439"/>
    <lineage>
        <taxon>Eukaryota</taxon>
        <taxon>Fungi</taxon>
        <taxon>Dikarya</taxon>
        <taxon>Basidiomycota</taxon>
        <taxon>Agaricomycotina</taxon>
        <taxon>Agaricomycetes</taxon>
        <taxon>Agaricomycetidae</taxon>
        <taxon>Boletales</taxon>
        <taxon>Paxilineae</taxon>
        <taxon>Paxillaceae</taxon>
        <taxon>Paxillus</taxon>
    </lineage>
</organism>
<proteinExistence type="predicted"/>
<feature type="compositionally biased region" description="Basic residues" evidence="1">
    <location>
        <begin position="349"/>
        <end position="367"/>
    </location>
</feature>
<dbReference type="EMBL" id="KN821342">
    <property type="protein sequence ID" value="KIJ04991.1"/>
    <property type="molecule type" value="Genomic_DNA"/>
</dbReference>
<feature type="compositionally biased region" description="Basic and acidic residues" evidence="1">
    <location>
        <begin position="47"/>
        <end position="63"/>
    </location>
</feature>
<feature type="compositionally biased region" description="Basic and acidic residues" evidence="1">
    <location>
        <begin position="8"/>
        <end position="19"/>
    </location>
</feature>
<reference evidence="3" key="2">
    <citation type="submission" date="2015-01" db="EMBL/GenBank/DDBJ databases">
        <title>Evolutionary Origins and Diversification of the Mycorrhizal Mutualists.</title>
        <authorList>
            <consortium name="DOE Joint Genome Institute"/>
            <consortium name="Mycorrhizal Genomics Consortium"/>
            <person name="Kohler A."/>
            <person name="Kuo A."/>
            <person name="Nagy L.G."/>
            <person name="Floudas D."/>
            <person name="Copeland A."/>
            <person name="Barry K.W."/>
            <person name="Cichocki N."/>
            <person name="Veneault-Fourrey C."/>
            <person name="LaButti K."/>
            <person name="Lindquist E.A."/>
            <person name="Lipzen A."/>
            <person name="Lundell T."/>
            <person name="Morin E."/>
            <person name="Murat C."/>
            <person name="Riley R."/>
            <person name="Ohm R."/>
            <person name="Sun H."/>
            <person name="Tunlid A."/>
            <person name="Henrissat B."/>
            <person name="Grigoriev I.V."/>
            <person name="Hibbett D.S."/>
            <person name="Martin F."/>
        </authorList>
    </citation>
    <scope>NUCLEOTIDE SEQUENCE [LARGE SCALE GENOMIC DNA]</scope>
    <source>
        <strain evidence="3">ATCC 200175</strain>
    </source>
</reference>
<name>A0A0C9TCJ9_PAXIN</name>
<feature type="compositionally biased region" description="Polar residues" evidence="1">
    <location>
        <begin position="240"/>
        <end position="253"/>
    </location>
</feature>
<dbReference type="OrthoDB" id="2710517at2759"/>
<feature type="region of interest" description="Disordered" evidence="1">
    <location>
        <begin position="1"/>
        <end position="63"/>
    </location>
</feature>
<dbReference type="Proteomes" id="UP000053647">
    <property type="component" value="Unassembled WGS sequence"/>
</dbReference>
<gene>
    <name evidence="2" type="ORF">PAXINDRAFT_21728</name>
</gene>
<feature type="compositionally biased region" description="Basic and acidic residues" evidence="1">
    <location>
        <begin position="27"/>
        <end position="39"/>
    </location>
</feature>
<feature type="compositionally biased region" description="Basic and acidic residues" evidence="1">
    <location>
        <begin position="171"/>
        <end position="190"/>
    </location>
</feature>
<feature type="region of interest" description="Disordered" evidence="1">
    <location>
        <begin position="76"/>
        <end position="380"/>
    </location>
</feature>
<evidence type="ECO:0000313" key="2">
    <source>
        <dbReference type="EMBL" id="KIJ04991.1"/>
    </source>
</evidence>
<dbReference type="AlphaFoldDB" id="A0A0C9TCJ9"/>